<accession>A0A1G9EDE0</accession>
<dbReference type="OrthoDB" id="6058856at2"/>
<proteinExistence type="predicted"/>
<evidence type="ECO:0000313" key="3">
    <source>
        <dbReference type="Proteomes" id="UP000199107"/>
    </source>
</evidence>
<dbReference type="Proteomes" id="UP000199107">
    <property type="component" value="Unassembled WGS sequence"/>
</dbReference>
<dbReference type="InterPro" id="IPR007345">
    <property type="entry name" value="Polysacch_pyruvyl_Trfase"/>
</dbReference>
<dbReference type="STRING" id="48727.SAMN05192555_10173"/>
<name>A0A1G9EDE0_9GAMM</name>
<sequence length="386" mass="43824">MIIEIRKAGFVNKGAELMLYAVMQKIKERYPDATLVMAPTHSNASQPFHKFAPLGIFPKASLWRKGIQFGRLANFIPKNLRDMYGLVLDREVDVVLDAAGFSYSDQWGVSRCRELASSSKKWKRNGTKVILLPQALGPFKDPKIQGFVKEWASNVDLIFAREEDSYRYLTDITGEKNKISIYPDFTNLIKGELPVEYDSADKRVALVPNYRMIDRTSKEESEAYLPFMIQCAKYLVEKKSQPFVLVHEGENDGMLARKISEAVGGIPIVTETNPLKIKGILGSCEATVGSRFHGLVSTLSQGVPSLATGWSHKYRRLFDDYGFSEGIISVLDSEEEVRKKIDLITKDENLDSLKKQLIERSQVLKSKSEEMWAHVFYHIDQKNNKK</sequence>
<protein>
    <submittedName>
        <fullName evidence="2">Colanic acid/amylovoran biosynthesis protein</fullName>
    </submittedName>
</protein>
<organism evidence="2 3">
    <name type="scientific">Franzmannia pantelleriensis</name>
    <dbReference type="NCBI Taxonomy" id="48727"/>
    <lineage>
        <taxon>Bacteria</taxon>
        <taxon>Pseudomonadati</taxon>
        <taxon>Pseudomonadota</taxon>
        <taxon>Gammaproteobacteria</taxon>
        <taxon>Oceanospirillales</taxon>
        <taxon>Halomonadaceae</taxon>
        <taxon>Franzmannia</taxon>
    </lineage>
</organism>
<dbReference type="AlphaFoldDB" id="A0A1G9EDE0"/>
<dbReference type="PANTHER" id="PTHR36836">
    <property type="entry name" value="COLANIC ACID BIOSYNTHESIS PROTEIN WCAK"/>
    <property type="match status" value="1"/>
</dbReference>
<reference evidence="3" key="1">
    <citation type="submission" date="2016-10" db="EMBL/GenBank/DDBJ databases">
        <authorList>
            <person name="Varghese N."/>
            <person name="Submissions S."/>
        </authorList>
    </citation>
    <scope>NUCLEOTIDE SEQUENCE [LARGE SCALE GENOMIC DNA]</scope>
    <source>
        <strain evidence="3">AAP</strain>
    </source>
</reference>
<feature type="domain" description="Polysaccharide pyruvyl transferase" evidence="1">
    <location>
        <begin position="12"/>
        <end position="312"/>
    </location>
</feature>
<keyword evidence="3" id="KW-1185">Reference proteome</keyword>
<gene>
    <name evidence="2" type="ORF">SAMN05192555_10173</name>
</gene>
<dbReference type="EMBL" id="FNGH01000001">
    <property type="protein sequence ID" value="SDK74065.1"/>
    <property type="molecule type" value="Genomic_DNA"/>
</dbReference>
<dbReference type="PANTHER" id="PTHR36836:SF1">
    <property type="entry name" value="COLANIC ACID BIOSYNTHESIS PROTEIN WCAK"/>
    <property type="match status" value="1"/>
</dbReference>
<evidence type="ECO:0000313" key="2">
    <source>
        <dbReference type="EMBL" id="SDK74065.1"/>
    </source>
</evidence>
<dbReference type="RefSeq" id="WP_089656458.1">
    <property type="nucleotide sequence ID" value="NZ_FNGH01000001.1"/>
</dbReference>
<dbReference type="Pfam" id="PF04230">
    <property type="entry name" value="PS_pyruv_trans"/>
    <property type="match status" value="1"/>
</dbReference>
<evidence type="ECO:0000259" key="1">
    <source>
        <dbReference type="Pfam" id="PF04230"/>
    </source>
</evidence>